<protein>
    <recommendedName>
        <fullName evidence="5">Secreted protein</fullName>
    </recommendedName>
</protein>
<evidence type="ECO:0000313" key="3">
    <source>
        <dbReference type="EMBL" id="CAA7259077.1"/>
    </source>
</evidence>
<dbReference type="AlphaFoldDB" id="A0A8S0W1Q5"/>
<sequence>MFRAATLAAFVAVVSAQSLSTECTNALAGVAADPAASTCLSVGSLLPLLTQGASASVIAPINTWLTSLCGSPACSNETLASVVQNLTAGCSTELSGIGFTSDSTPQVTSIVQQYYPTVRKVVCLKDGDTNCITQTLTNIEGSVGTLSFNNILQIIANPPDNLPSNISCTNCVKEAYNVISTDVPSIVSDADPALQSQCGASFTDGTTPSGITQSASTADGATTSTGAALGSVSMLSNGVIAGLGASGLVVISTLFTFFA</sequence>
<accession>A0A8S0W1Q5</accession>
<evidence type="ECO:0000313" key="4">
    <source>
        <dbReference type="Proteomes" id="UP000467700"/>
    </source>
</evidence>
<dbReference type="PANTHER" id="PTHR34862:SF1">
    <property type="entry name" value="SPARK DOMAIN-CONTAINING PROTEIN"/>
    <property type="match status" value="1"/>
</dbReference>
<feature type="chain" id="PRO_5035790944" description="Secreted protein" evidence="2">
    <location>
        <begin position="17"/>
        <end position="259"/>
    </location>
</feature>
<feature type="signal peptide" evidence="2">
    <location>
        <begin position="1"/>
        <end position="16"/>
    </location>
</feature>
<comment type="caution">
    <text evidence="3">The sequence shown here is derived from an EMBL/GenBank/DDBJ whole genome shotgun (WGS) entry which is preliminary data.</text>
</comment>
<evidence type="ECO:0000256" key="1">
    <source>
        <dbReference type="SAM" id="Phobius"/>
    </source>
</evidence>
<keyword evidence="1" id="KW-1133">Transmembrane helix</keyword>
<proteinExistence type="predicted"/>
<organism evidence="3 4">
    <name type="scientific">Cyclocybe aegerita</name>
    <name type="common">Black poplar mushroom</name>
    <name type="synonym">Agrocybe aegerita</name>
    <dbReference type="NCBI Taxonomy" id="1973307"/>
    <lineage>
        <taxon>Eukaryota</taxon>
        <taxon>Fungi</taxon>
        <taxon>Dikarya</taxon>
        <taxon>Basidiomycota</taxon>
        <taxon>Agaricomycotina</taxon>
        <taxon>Agaricomycetes</taxon>
        <taxon>Agaricomycetidae</taxon>
        <taxon>Agaricales</taxon>
        <taxon>Agaricineae</taxon>
        <taxon>Bolbitiaceae</taxon>
        <taxon>Cyclocybe</taxon>
    </lineage>
</organism>
<keyword evidence="2" id="KW-0732">Signal</keyword>
<keyword evidence="1" id="KW-0472">Membrane</keyword>
<dbReference type="PANTHER" id="PTHR34862">
    <property type="entry name" value="SPARK DOMAIN-CONTAINING PROTEIN"/>
    <property type="match status" value="1"/>
</dbReference>
<reference evidence="3 4" key="1">
    <citation type="submission" date="2020-01" db="EMBL/GenBank/DDBJ databases">
        <authorList>
            <person name="Gupta K D."/>
        </authorList>
    </citation>
    <scope>NUCLEOTIDE SEQUENCE [LARGE SCALE GENOMIC DNA]</scope>
</reference>
<evidence type="ECO:0008006" key="5">
    <source>
        <dbReference type="Google" id="ProtNLM"/>
    </source>
</evidence>
<dbReference type="EMBL" id="CACVBS010000013">
    <property type="protein sequence ID" value="CAA7259077.1"/>
    <property type="molecule type" value="Genomic_DNA"/>
</dbReference>
<keyword evidence="4" id="KW-1185">Reference proteome</keyword>
<feature type="transmembrane region" description="Helical" evidence="1">
    <location>
        <begin position="239"/>
        <end position="258"/>
    </location>
</feature>
<gene>
    <name evidence="3" type="ORF">AAE3_LOCUS1389</name>
</gene>
<name>A0A8S0W1Q5_CYCAE</name>
<evidence type="ECO:0000256" key="2">
    <source>
        <dbReference type="SAM" id="SignalP"/>
    </source>
</evidence>
<dbReference type="OrthoDB" id="2536450at2759"/>
<keyword evidence="1" id="KW-0812">Transmembrane</keyword>
<dbReference type="Proteomes" id="UP000467700">
    <property type="component" value="Unassembled WGS sequence"/>
</dbReference>